<keyword evidence="2" id="KW-1185">Reference proteome</keyword>
<evidence type="ECO:0000313" key="2">
    <source>
        <dbReference type="Proteomes" id="UP001166052"/>
    </source>
</evidence>
<organism evidence="1 2">
    <name type="scientific">Polypterus senegalus</name>
    <name type="common">Senegal bichir</name>
    <dbReference type="NCBI Taxonomy" id="55291"/>
    <lineage>
        <taxon>Eukaryota</taxon>
        <taxon>Metazoa</taxon>
        <taxon>Chordata</taxon>
        <taxon>Craniata</taxon>
        <taxon>Vertebrata</taxon>
        <taxon>Euteleostomi</taxon>
        <taxon>Actinopterygii</taxon>
        <taxon>Polypteriformes</taxon>
        <taxon>Polypteridae</taxon>
        <taxon>Polypterus</taxon>
    </lineage>
</organism>
<comment type="caution">
    <text evidence="1">The sequence shown here is derived from an EMBL/GenBank/DDBJ whole genome shotgun (WGS) entry which is preliminary data.</text>
</comment>
<accession>A0ABS2YX90</accession>
<feature type="non-terminal residue" evidence="1">
    <location>
        <position position="59"/>
    </location>
</feature>
<feature type="non-terminal residue" evidence="1">
    <location>
        <position position="1"/>
    </location>
</feature>
<protein>
    <submittedName>
        <fullName evidence="1">TSNAX protein</fullName>
    </submittedName>
</protein>
<proteinExistence type="predicted"/>
<evidence type="ECO:0000313" key="1">
    <source>
        <dbReference type="EMBL" id="MBN3291108.1"/>
    </source>
</evidence>
<gene>
    <name evidence="1" type="primary">Tsnax_0</name>
    <name evidence="1" type="ORF">GTO92_0000050</name>
</gene>
<dbReference type="EMBL" id="JAAWVN010010782">
    <property type="protein sequence ID" value="MBN3291108.1"/>
    <property type="molecule type" value="Genomic_DNA"/>
</dbReference>
<dbReference type="Gene3D" id="1.20.58.190">
    <property type="entry name" value="Translin, domain 1"/>
    <property type="match status" value="1"/>
</dbReference>
<dbReference type="InterPro" id="IPR016068">
    <property type="entry name" value="Translin_N"/>
</dbReference>
<name>A0ABS2YX90_POLSE</name>
<dbReference type="Proteomes" id="UP001166052">
    <property type="component" value="Unassembled WGS sequence"/>
</dbReference>
<reference evidence="1" key="1">
    <citation type="journal article" date="2021" name="Cell">
        <title>Tracing the genetic footprints of vertebrate landing in non-teleost ray-finned fishes.</title>
        <authorList>
            <person name="Bi X."/>
            <person name="Wang K."/>
            <person name="Yang L."/>
            <person name="Pan H."/>
            <person name="Jiang H."/>
            <person name="Wei Q."/>
            <person name="Fang M."/>
            <person name="Yu H."/>
            <person name="Zhu C."/>
            <person name="Cai Y."/>
            <person name="He Y."/>
            <person name="Gan X."/>
            <person name="Zeng H."/>
            <person name="Yu D."/>
            <person name="Zhu Y."/>
            <person name="Jiang H."/>
            <person name="Qiu Q."/>
            <person name="Yang H."/>
            <person name="Zhang Y.E."/>
            <person name="Wang W."/>
            <person name="Zhu M."/>
            <person name="He S."/>
            <person name="Zhang G."/>
        </authorList>
    </citation>
    <scope>NUCLEOTIDE SEQUENCE</scope>
    <source>
        <strain evidence="1">Bchr_001</strain>
    </source>
</reference>
<sequence length="59" mass="6771">MTSVPDAEVLKESECKLDGIRLKIKQIAKELIGEDLYQYHRAFTPGIIFVQSCYIYSFA</sequence>